<comment type="caution">
    <text evidence="2">The sequence shown here is derived from an EMBL/GenBank/DDBJ whole genome shotgun (WGS) entry which is preliminary data.</text>
</comment>
<sequence length="329" mass="37517">MLKNREPSSPWTAGGNRKKIGRSNKNNAQRALRSVSLSSAILSSGGLHQERNASLAVSLFNHELSTATPPLTRRLAFLSDSYLTPIPAPSFLRRPDILVGDQIPVRFLEADFSWDGFTKVLMTLPGSSMLSVGKITAKIKPRSRKTEVTKSRTMSYSIQTKNLTQVQQGRAFHPKEEELEPEKKDFQASSQEEQEYRPRRTTRARRMEFMNLPLACDRERYLEIFLVSSPGRSPRARGEKSLTRVPRKAIACVKHSGMLCRRDRFTSLSFAFTFNQNKRELHRYGDAKTPQSPVPRYKGIDPLQELAHLKADKMLEFSKRKRTAQFCFV</sequence>
<organism evidence="2 3">
    <name type="scientific">Hibiscus sabdariffa</name>
    <name type="common">roselle</name>
    <dbReference type="NCBI Taxonomy" id="183260"/>
    <lineage>
        <taxon>Eukaryota</taxon>
        <taxon>Viridiplantae</taxon>
        <taxon>Streptophyta</taxon>
        <taxon>Embryophyta</taxon>
        <taxon>Tracheophyta</taxon>
        <taxon>Spermatophyta</taxon>
        <taxon>Magnoliopsida</taxon>
        <taxon>eudicotyledons</taxon>
        <taxon>Gunneridae</taxon>
        <taxon>Pentapetalae</taxon>
        <taxon>rosids</taxon>
        <taxon>malvids</taxon>
        <taxon>Malvales</taxon>
        <taxon>Malvaceae</taxon>
        <taxon>Malvoideae</taxon>
        <taxon>Hibiscus</taxon>
    </lineage>
</organism>
<feature type="region of interest" description="Disordered" evidence="1">
    <location>
        <begin position="165"/>
        <end position="201"/>
    </location>
</feature>
<proteinExistence type="predicted"/>
<dbReference type="Proteomes" id="UP001472677">
    <property type="component" value="Unassembled WGS sequence"/>
</dbReference>
<name>A0ABR2AXT3_9ROSI</name>
<evidence type="ECO:0000313" key="3">
    <source>
        <dbReference type="Proteomes" id="UP001472677"/>
    </source>
</evidence>
<protein>
    <submittedName>
        <fullName evidence="2">Uncharacterized protein</fullName>
    </submittedName>
</protein>
<dbReference type="EMBL" id="JBBPBM010000239">
    <property type="protein sequence ID" value="KAK8499087.1"/>
    <property type="molecule type" value="Genomic_DNA"/>
</dbReference>
<accession>A0ABR2AXT3</accession>
<evidence type="ECO:0000313" key="2">
    <source>
        <dbReference type="EMBL" id="KAK8499087.1"/>
    </source>
</evidence>
<reference evidence="2 3" key="1">
    <citation type="journal article" date="2024" name="G3 (Bethesda)">
        <title>Genome assembly of Hibiscus sabdariffa L. provides insights into metabolisms of medicinal natural products.</title>
        <authorList>
            <person name="Kim T."/>
        </authorList>
    </citation>
    <scope>NUCLEOTIDE SEQUENCE [LARGE SCALE GENOMIC DNA]</scope>
    <source>
        <strain evidence="2">TK-2024</strain>
        <tissue evidence="2">Old leaves</tissue>
    </source>
</reference>
<feature type="region of interest" description="Disordered" evidence="1">
    <location>
        <begin position="1"/>
        <end position="27"/>
    </location>
</feature>
<keyword evidence="3" id="KW-1185">Reference proteome</keyword>
<gene>
    <name evidence="2" type="ORF">V6N12_075937</name>
</gene>
<evidence type="ECO:0000256" key="1">
    <source>
        <dbReference type="SAM" id="MobiDB-lite"/>
    </source>
</evidence>
<feature type="compositionally biased region" description="Basic and acidic residues" evidence="1">
    <location>
        <begin position="173"/>
        <end position="186"/>
    </location>
</feature>